<dbReference type="OrthoDB" id="5187529at2"/>
<dbReference type="Proteomes" id="UP000306985">
    <property type="component" value="Unassembled WGS sequence"/>
</dbReference>
<sequence length="419" mass="44641">MAALLILVILTQRVGIPGVPFIGMTTVLILGWVAAAAICHVICLDRLRFCWWLAMGGVTGVAMLLQQAWLPNADISVNAWLLVLAVWLPFTFRLVDTGRAGFVLLLRYLTRTTVVLAVATLAMVGSQLAGVQYVDVVARVVPPSFLLEGFNTLIPIFYGSPIYKGTAWIGLEPSITSAFLGLGLLAALLSRSSIWAIVVLIVGLVATVSGSGVVLVIGGVVVLLLSRARSILAPYWFLGVLTVVATSLTTFGEVLLSRSTEVQSDNSSAALRSTLPYEVITPQWISDPLAMVLGWGPGSSQRVVNDSGLVGLLVPTPVKIFYEYGLLAGLILAGMFLLAFWGGPSRTLSVPLLLTLLLLQPGLTTAIITVPVLALVTLWSPRRGPQMEDDPDGLAARAPNVDDETWPRPPGRIVSSSAR</sequence>
<dbReference type="RefSeq" id="WP_137448976.1">
    <property type="nucleotide sequence ID" value="NZ_SZZH01000001.1"/>
</dbReference>
<gene>
    <name evidence="3" type="ORF">FDO65_09000</name>
</gene>
<dbReference type="EMBL" id="SZZH01000001">
    <property type="protein sequence ID" value="TKV61671.1"/>
    <property type="molecule type" value="Genomic_DNA"/>
</dbReference>
<keyword evidence="4" id="KW-1185">Reference proteome</keyword>
<feature type="region of interest" description="Disordered" evidence="1">
    <location>
        <begin position="384"/>
        <end position="419"/>
    </location>
</feature>
<keyword evidence="2" id="KW-0812">Transmembrane</keyword>
<protein>
    <recommendedName>
        <fullName evidence="5">O-antigen ligase family protein</fullName>
    </recommendedName>
</protein>
<keyword evidence="2" id="KW-0472">Membrane</keyword>
<dbReference type="AlphaFoldDB" id="A0A4U6QML9"/>
<reference evidence="3 4" key="1">
    <citation type="submission" date="2019-05" db="EMBL/GenBank/DDBJ databases">
        <title>Nakamurella sp. N5BH11, whole genome shotgun sequence.</title>
        <authorList>
            <person name="Tuo L."/>
        </authorList>
    </citation>
    <scope>NUCLEOTIDE SEQUENCE [LARGE SCALE GENOMIC DNA]</scope>
    <source>
        <strain evidence="3 4">N5BH11</strain>
    </source>
</reference>
<evidence type="ECO:0008006" key="5">
    <source>
        <dbReference type="Google" id="ProtNLM"/>
    </source>
</evidence>
<feature type="transmembrane region" description="Helical" evidence="2">
    <location>
        <begin position="75"/>
        <end position="92"/>
    </location>
</feature>
<evidence type="ECO:0000313" key="4">
    <source>
        <dbReference type="Proteomes" id="UP000306985"/>
    </source>
</evidence>
<feature type="transmembrane region" description="Helical" evidence="2">
    <location>
        <begin position="51"/>
        <end position="69"/>
    </location>
</feature>
<feature type="transmembrane region" description="Helical" evidence="2">
    <location>
        <begin position="165"/>
        <end position="188"/>
    </location>
</feature>
<feature type="transmembrane region" description="Helical" evidence="2">
    <location>
        <begin position="113"/>
        <end position="134"/>
    </location>
</feature>
<feature type="transmembrane region" description="Helical" evidence="2">
    <location>
        <begin position="353"/>
        <end position="379"/>
    </location>
</feature>
<feature type="transmembrane region" description="Helical" evidence="2">
    <location>
        <begin position="321"/>
        <end position="341"/>
    </location>
</feature>
<feature type="transmembrane region" description="Helical" evidence="2">
    <location>
        <begin position="194"/>
        <end position="225"/>
    </location>
</feature>
<accession>A0A4U6QML9</accession>
<organism evidence="3 4">
    <name type="scientific">Nakamurella flava</name>
    <dbReference type="NCBI Taxonomy" id="2576308"/>
    <lineage>
        <taxon>Bacteria</taxon>
        <taxon>Bacillati</taxon>
        <taxon>Actinomycetota</taxon>
        <taxon>Actinomycetes</taxon>
        <taxon>Nakamurellales</taxon>
        <taxon>Nakamurellaceae</taxon>
        <taxon>Nakamurella</taxon>
    </lineage>
</organism>
<evidence type="ECO:0000313" key="3">
    <source>
        <dbReference type="EMBL" id="TKV61671.1"/>
    </source>
</evidence>
<evidence type="ECO:0000256" key="1">
    <source>
        <dbReference type="SAM" id="MobiDB-lite"/>
    </source>
</evidence>
<evidence type="ECO:0000256" key="2">
    <source>
        <dbReference type="SAM" id="Phobius"/>
    </source>
</evidence>
<comment type="caution">
    <text evidence="3">The sequence shown here is derived from an EMBL/GenBank/DDBJ whole genome shotgun (WGS) entry which is preliminary data.</text>
</comment>
<name>A0A4U6QML9_9ACTN</name>
<keyword evidence="2" id="KW-1133">Transmembrane helix</keyword>
<proteinExistence type="predicted"/>
<feature type="transmembrane region" description="Helical" evidence="2">
    <location>
        <begin position="25"/>
        <end position="44"/>
    </location>
</feature>
<feature type="transmembrane region" description="Helical" evidence="2">
    <location>
        <begin position="232"/>
        <end position="251"/>
    </location>
</feature>